<evidence type="ECO:0000259" key="14">
    <source>
        <dbReference type="PROSITE" id="PS51034"/>
    </source>
</evidence>
<evidence type="ECO:0000313" key="16">
    <source>
        <dbReference type="Proteomes" id="UP000694580"/>
    </source>
</evidence>
<dbReference type="InterPro" id="IPR055356">
    <property type="entry name" value="ZP-N"/>
</dbReference>
<dbReference type="PANTHER" id="PTHR23343:SF31">
    <property type="entry name" value="ZONA PELLUCIDA SPERM-BINDING PROTEIN 4"/>
    <property type="match status" value="1"/>
</dbReference>
<comment type="subcellular location">
    <subcellularLocation>
        <location evidence="1">Cell membrane</location>
        <topology evidence="1">Single-pass type I membrane protein</topology>
    </subcellularLocation>
    <subcellularLocation>
        <location evidence="12">Zona pellucida</location>
    </subcellularLocation>
</comment>
<proteinExistence type="predicted"/>
<evidence type="ECO:0000256" key="13">
    <source>
        <dbReference type="SAM" id="Phobius"/>
    </source>
</evidence>
<dbReference type="GO" id="GO:0060468">
    <property type="term" value="P:prevention of polyspermy"/>
    <property type="evidence" value="ECO:0007669"/>
    <property type="project" value="TreeGrafter"/>
</dbReference>
<dbReference type="PANTHER" id="PTHR23343">
    <property type="entry name" value="ZONA PELLUCIDA SPERM-BINDING PROTEIN"/>
    <property type="match status" value="1"/>
</dbReference>
<dbReference type="InterPro" id="IPR051148">
    <property type="entry name" value="Zona_Pellucida_Domain_gp"/>
</dbReference>
<evidence type="ECO:0000256" key="8">
    <source>
        <dbReference type="ARBA" id="ARBA00023136"/>
    </source>
</evidence>
<keyword evidence="16" id="KW-1185">Reference proteome</keyword>
<dbReference type="GeneTree" id="ENSGT00940000163253"/>
<dbReference type="Pfam" id="PF23344">
    <property type="entry name" value="ZP-N"/>
    <property type="match status" value="1"/>
</dbReference>
<reference evidence="15 16" key="1">
    <citation type="submission" date="2020-06" db="EMBL/GenBank/DDBJ databases">
        <authorList>
            <consortium name="Wellcome Sanger Institute Data Sharing"/>
        </authorList>
    </citation>
    <scope>NUCLEOTIDE SEQUENCE [LARGE SCALE GENOMIC DNA]</scope>
</reference>
<evidence type="ECO:0000313" key="15">
    <source>
        <dbReference type="Ensembl" id="ENSDCDP00010005186.1"/>
    </source>
</evidence>
<keyword evidence="4" id="KW-0272">Extracellular matrix</keyword>
<dbReference type="InterPro" id="IPR042235">
    <property type="entry name" value="ZP-C_dom"/>
</dbReference>
<evidence type="ECO:0000256" key="1">
    <source>
        <dbReference type="ARBA" id="ARBA00004251"/>
    </source>
</evidence>
<dbReference type="Pfam" id="PF00100">
    <property type="entry name" value="Zona_pellucida"/>
    <property type="match status" value="1"/>
</dbReference>
<evidence type="ECO:0000256" key="4">
    <source>
        <dbReference type="ARBA" id="ARBA00022530"/>
    </source>
</evidence>
<dbReference type="AlphaFoldDB" id="A0AAY4AD66"/>
<name>A0AAY4AD66_9TELE</name>
<evidence type="ECO:0000256" key="10">
    <source>
        <dbReference type="ARBA" id="ARBA00023180"/>
    </source>
</evidence>
<feature type="transmembrane region" description="Helical" evidence="13">
    <location>
        <begin position="35"/>
        <end position="53"/>
    </location>
</feature>
<accession>A0AAY4AD66</accession>
<dbReference type="GO" id="GO:0035804">
    <property type="term" value="F:structural constituent of egg coat"/>
    <property type="evidence" value="ECO:0007669"/>
    <property type="project" value="TreeGrafter"/>
</dbReference>
<keyword evidence="9" id="KW-1015">Disulfide bond</keyword>
<keyword evidence="6 13" id="KW-0812">Transmembrane</keyword>
<dbReference type="Gene3D" id="2.60.40.3210">
    <property type="entry name" value="Zona pellucida, ZP-N domain"/>
    <property type="match status" value="1"/>
</dbReference>
<dbReference type="GO" id="GO:0005886">
    <property type="term" value="C:plasma membrane"/>
    <property type="evidence" value="ECO:0007669"/>
    <property type="project" value="UniProtKB-SubCell"/>
</dbReference>
<keyword evidence="7 13" id="KW-1133">Transmembrane helix</keyword>
<keyword evidence="8 13" id="KW-0472">Membrane</keyword>
<organism evidence="15 16">
    <name type="scientific">Denticeps clupeoides</name>
    <name type="common">denticle herring</name>
    <dbReference type="NCBI Taxonomy" id="299321"/>
    <lineage>
        <taxon>Eukaryota</taxon>
        <taxon>Metazoa</taxon>
        <taxon>Chordata</taxon>
        <taxon>Craniata</taxon>
        <taxon>Vertebrata</taxon>
        <taxon>Euteleostomi</taxon>
        <taxon>Actinopterygii</taxon>
        <taxon>Neopterygii</taxon>
        <taxon>Teleostei</taxon>
        <taxon>Clupei</taxon>
        <taxon>Clupeiformes</taxon>
        <taxon>Denticipitoidei</taxon>
        <taxon>Denticipitidae</taxon>
        <taxon>Denticeps</taxon>
    </lineage>
</organism>
<dbReference type="GO" id="GO:0007339">
    <property type="term" value="P:binding of sperm to zona pellucida"/>
    <property type="evidence" value="ECO:0007669"/>
    <property type="project" value="TreeGrafter"/>
</dbReference>
<dbReference type="InterPro" id="IPR001507">
    <property type="entry name" value="ZP_dom"/>
</dbReference>
<keyword evidence="11" id="KW-0278">Fertilization</keyword>
<keyword evidence="10" id="KW-0325">Glycoprotein</keyword>
<evidence type="ECO:0000256" key="2">
    <source>
        <dbReference type="ARBA" id="ARBA00022475"/>
    </source>
</evidence>
<evidence type="ECO:0000256" key="12">
    <source>
        <dbReference type="ARBA" id="ARBA00024183"/>
    </source>
</evidence>
<evidence type="ECO:0000256" key="3">
    <source>
        <dbReference type="ARBA" id="ARBA00022525"/>
    </source>
</evidence>
<evidence type="ECO:0000256" key="6">
    <source>
        <dbReference type="ARBA" id="ARBA00022692"/>
    </source>
</evidence>
<evidence type="ECO:0000256" key="7">
    <source>
        <dbReference type="ARBA" id="ARBA00022989"/>
    </source>
</evidence>
<dbReference type="PROSITE" id="PS51034">
    <property type="entry name" value="ZP_2"/>
    <property type="match status" value="1"/>
</dbReference>
<protein>
    <recommendedName>
        <fullName evidence="14">ZP domain-containing protein</fullName>
    </recommendedName>
</protein>
<keyword evidence="3" id="KW-0964">Secreted</keyword>
<reference evidence="15" key="3">
    <citation type="submission" date="2025-09" db="UniProtKB">
        <authorList>
            <consortium name="Ensembl"/>
        </authorList>
    </citation>
    <scope>IDENTIFICATION</scope>
</reference>
<keyword evidence="2" id="KW-1003">Cell membrane</keyword>
<sequence length="245" mass="27180">MDSTLPRLSLDSVMLLGGSSAPCAAVDSNGAFAIFQFPVTACGTLVMAGYVIYENRMFSSYEVGVGPLGSITRDSQFELLFQCRLSFFPQLNYTTFFSFPSPSVATVAYNSYYGDSDYPVTKILRDPVYAEVRIVGRTDPNLVLMLGRCWATSNPNPFSSPQWDILVDGCPYQDDRYLSTLVPVSGSSVLQYPTHYKRFILQMFTFVNPTSYVALTEKVFIHCNTAVCYPSPTTSCQQTCGRQSE</sequence>
<dbReference type="GO" id="GO:0035805">
    <property type="term" value="C:egg coat"/>
    <property type="evidence" value="ECO:0007669"/>
    <property type="project" value="UniProtKB-SubCell"/>
</dbReference>
<evidence type="ECO:0000256" key="9">
    <source>
        <dbReference type="ARBA" id="ARBA00023157"/>
    </source>
</evidence>
<dbReference type="InterPro" id="IPR055355">
    <property type="entry name" value="ZP-C"/>
</dbReference>
<evidence type="ECO:0000256" key="11">
    <source>
        <dbReference type="ARBA" id="ARBA00023279"/>
    </source>
</evidence>
<dbReference type="GO" id="GO:0032190">
    <property type="term" value="F:acrosin binding"/>
    <property type="evidence" value="ECO:0007669"/>
    <property type="project" value="TreeGrafter"/>
</dbReference>
<keyword evidence="5" id="KW-0165">Cleavage on pair of basic residues</keyword>
<feature type="domain" description="ZP" evidence="14">
    <location>
        <begin position="1"/>
        <end position="243"/>
    </location>
</feature>
<dbReference type="Proteomes" id="UP000694580">
    <property type="component" value="Chromosome 2"/>
</dbReference>
<dbReference type="Ensembl" id="ENSDCDT00010005361.1">
    <property type="protein sequence ID" value="ENSDCDP00010005186.1"/>
    <property type="gene ID" value="ENSDCDG00010002280.1"/>
</dbReference>
<dbReference type="Gene3D" id="2.60.40.4100">
    <property type="entry name" value="Zona pellucida, ZP-C domain"/>
    <property type="match status" value="1"/>
</dbReference>
<dbReference type="SMART" id="SM00241">
    <property type="entry name" value="ZP"/>
    <property type="match status" value="1"/>
</dbReference>
<reference evidence="15" key="2">
    <citation type="submission" date="2025-08" db="UniProtKB">
        <authorList>
            <consortium name="Ensembl"/>
        </authorList>
    </citation>
    <scope>IDENTIFICATION</scope>
</reference>
<evidence type="ECO:0000256" key="5">
    <source>
        <dbReference type="ARBA" id="ARBA00022685"/>
    </source>
</evidence>